<dbReference type="AlphaFoldDB" id="A0AAU9N2D4"/>
<evidence type="ECO:0000313" key="3">
    <source>
        <dbReference type="Proteomes" id="UP001157418"/>
    </source>
</evidence>
<comment type="caution">
    <text evidence="2">The sequence shown here is derived from an EMBL/GenBank/DDBJ whole genome shotgun (WGS) entry which is preliminary data.</text>
</comment>
<evidence type="ECO:0008006" key="4">
    <source>
        <dbReference type="Google" id="ProtNLM"/>
    </source>
</evidence>
<feature type="region of interest" description="Disordered" evidence="1">
    <location>
        <begin position="87"/>
        <end position="200"/>
    </location>
</feature>
<dbReference type="EMBL" id="CAKMRJ010002223">
    <property type="protein sequence ID" value="CAH1427078.1"/>
    <property type="molecule type" value="Genomic_DNA"/>
</dbReference>
<feature type="compositionally biased region" description="Acidic residues" evidence="1">
    <location>
        <begin position="88"/>
        <end position="115"/>
    </location>
</feature>
<protein>
    <recommendedName>
        <fullName evidence="4">Retrotransposon gag domain-containing protein</fullName>
    </recommendedName>
</protein>
<evidence type="ECO:0000256" key="1">
    <source>
        <dbReference type="SAM" id="MobiDB-lite"/>
    </source>
</evidence>
<evidence type="ECO:0000313" key="2">
    <source>
        <dbReference type="EMBL" id="CAH1427078.1"/>
    </source>
</evidence>
<sequence>MPGVYDRFNKDLSNGIRAVDAREKMIANEQQQQSLWIQQQAKAHRELKIIRTELLEMVKIMEMHQEGMEAEKAKWRQIYYSTLKEEEVVNEEEEESLKDTELESDDDEESLEVTELESKPMMEPQLPPSLLPAPPLSPPVLTPPPSSDNEELSSEVEYSESESESTLQLPQPMLPPTEPTPPTSPPPLAPPSPRPLGCENRKMEMPLLSGNNAKGWILEEKMYFTFDQLQNDDKMKVVTMSLESHALFWLEWKHRRCPIRDWEELKGLLRRQFQSSEAGGERCSTFYPVGTQTRVKRSLLEKTVTLKQVTEEVGLGYHEIGLNRDKWATINFCGPYHVNRTIGLLG</sequence>
<organism evidence="2 3">
    <name type="scientific">Lactuca virosa</name>
    <dbReference type="NCBI Taxonomy" id="75947"/>
    <lineage>
        <taxon>Eukaryota</taxon>
        <taxon>Viridiplantae</taxon>
        <taxon>Streptophyta</taxon>
        <taxon>Embryophyta</taxon>
        <taxon>Tracheophyta</taxon>
        <taxon>Spermatophyta</taxon>
        <taxon>Magnoliopsida</taxon>
        <taxon>eudicotyledons</taxon>
        <taxon>Gunneridae</taxon>
        <taxon>Pentapetalae</taxon>
        <taxon>asterids</taxon>
        <taxon>campanulids</taxon>
        <taxon>Asterales</taxon>
        <taxon>Asteraceae</taxon>
        <taxon>Cichorioideae</taxon>
        <taxon>Cichorieae</taxon>
        <taxon>Lactucinae</taxon>
        <taxon>Lactuca</taxon>
    </lineage>
</organism>
<name>A0AAU9N2D4_9ASTR</name>
<accession>A0AAU9N2D4</accession>
<reference evidence="2 3" key="1">
    <citation type="submission" date="2022-01" db="EMBL/GenBank/DDBJ databases">
        <authorList>
            <person name="Xiong W."/>
            <person name="Schranz E."/>
        </authorList>
    </citation>
    <scope>NUCLEOTIDE SEQUENCE [LARGE SCALE GENOMIC DNA]</scope>
</reference>
<dbReference type="Proteomes" id="UP001157418">
    <property type="component" value="Unassembled WGS sequence"/>
</dbReference>
<feature type="compositionally biased region" description="Acidic residues" evidence="1">
    <location>
        <begin position="148"/>
        <end position="163"/>
    </location>
</feature>
<feature type="compositionally biased region" description="Pro residues" evidence="1">
    <location>
        <begin position="125"/>
        <end position="146"/>
    </location>
</feature>
<feature type="compositionally biased region" description="Pro residues" evidence="1">
    <location>
        <begin position="172"/>
        <end position="194"/>
    </location>
</feature>
<gene>
    <name evidence="2" type="ORF">LVIROSA_LOCUS14118</name>
</gene>
<keyword evidence="3" id="KW-1185">Reference proteome</keyword>
<proteinExistence type="predicted"/>